<dbReference type="SUPFAM" id="SSF158548">
    <property type="entry name" value="FLJ32549 domain-like"/>
    <property type="match status" value="1"/>
</dbReference>
<proteinExistence type="predicted"/>
<dbReference type="GO" id="GO:0061462">
    <property type="term" value="P:protein localization to lysosome"/>
    <property type="evidence" value="ECO:0007669"/>
    <property type="project" value="TreeGrafter"/>
</dbReference>
<dbReference type="EnsemblMetazoa" id="XM_001950261.5">
    <property type="protein sequence ID" value="XP_001950296.1"/>
    <property type="gene ID" value="LOC100162271"/>
</dbReference>
<sequence length="411" mass="49124">MAKSQEEIVRIFFNHLSRSSYDDAKVFMEKQRLVYLNNAWPKAMFDILCDFALAEKNYYDTNFEPSKNKIVERKENENYLDFVYKTLFQDLEKLQTEVEDNYVTKFMTTLLQFISVRLQLLELYDKLYEIGTLNSWINFSELSETVENIQNDLINFSPVDQVLRIVRYELDCIRHLFKCHEHLGDWSYFNSLISLKESSDAFIVWEKCYQNQEGWRFSSLFKSKSTLPPLLLWFQRFKHMTISKYMLYFYGILIRQSSLREVKNTCEIKNLHFFTKMQQLKQKAEALSAILVYETPDYPSDNDSCNEGSPTPPITKMDPYFKYKVMISYPKVPVKFDVVEKIRINEEENSVNKIEMITDENITYMLMRVDLKVIFIMCFDGKPKNEEREKASILEFVSMLRCHRYFTSVNR</sequence>
<keyword evidence="2" id="KW-1185">Reference proteome</keyword>
<dbReference type="Gene3D" id="1.10.3450.30">
    <property type="match status" value="1"/>
</dbReference>
<dbReference type="RefSeq" id="XP_001950296.1">
    <property type="nucleotide sequence ID" value="XM_001950261.4"/>
</dbReference>
<dbReference type="PANTHER" id="PTHR31581">
    <property type="entry name" value="KICSTOR COMPLEX PROTEIN C12ORF66"/>
    <property type="match status" value="1"/>
</dbReference>
<dbReference type="GO" id="GO:0042149">
    <property type="term" value="P:cellular response to glucose starvation"/>
    <property type="evidence" value="ECO:0007669"/>
    <property type="project" value="TreeGrafter"/>
</dbReference>
<accession>A0A8R2B1K2</accession>
<reference evidence="2" key="1">
    <citation type="submission" date="2010-06" db="EMBL/GenBank/DDBJ databases">
        <authorList>
            <person name="Jiang H."/>
            <person name="Abraham K."/>
            <person name="Ali S."/>
            <person name="Alsbrooks S.L."/>
            <person name="Anim B.N."/>
            <person name="Anosike U.S."/>
            <person name="Attaway T."/>
            <person name="Bandaranaike D.P."/>
            <person name="Battles P.K."/>
            <person name="Bell S.N."/>
            <person name="Bell A.V."/>
            <person name="Beltran B."/>
            <person name="Bickham C."/>
            <person name="Bustamante Y."/>
            <person name="Caleb T."/>
            <person name="Canada A."/>
            <person name="Cardenas V."/>
            <person name="Carter K."/>
            <person name="Chacko J."/>
            <person name="Chandrabose M.N."/>
            <person name="Chavez D."/>
            <person name="Chavez A."/>
            <person name="Chen L."/>
            <person name="Chu H.-S."/>
            <person name="Claassen K.J."/>
            <person name="Cockrell R."/>
            <person name="Collins M."/>
            <person name="Cooper J.A."/>
            <person name="Cree A."/>
            <person name="Curry S.M."/>
            <person name="Da Y."/>
            <person name="Dao M.D."/>
            <person name="Das B."/>
            <person name="Davila M.-L."/>
            <person name="Davy-Carroll L."/>
            <person name="Denson S."/>
            <person name="Dinh H."/>
            <person name="Ebong V.E."/>
            <person name="Edwards J.R."/>
            <person name="Egan A."/>
            <person name="El-Daye J."/>
            <person name="Escobedo L."/>
            <person name="Fernandez S."/>
            <person name="Fernando P.R."/>
            <person name="Flagg N."/>
            <person name="Forbes L.D."/>
            <person name="Fowler R.G."/>
            <person name="Fu Q."/>
            <person name="Gabisi R.A."/>
            <person name="Ganer J."/>
            <person name="Garbino Pronczuk A."/>
            <person name="Garcia R.M."/>
            <person name="Garner T."/>
            <person name="Garrett T.E."/>
            <person name="Gonzalez D.A."/>
            <person name="Hamid H."/>
            <person name="Hawkins E.S."/>
            <person name="Hirani K."/>
            <person name="Hogues M.E."/>
            <person name="Hollins B."/>
            <person name="Hsiao C.-H."/>
            <person name="Jabil R."/>
            <person name="James M.L."/>
            <person name="Jhangiani S.N."/>
            <person name="Johnson B."/>
            <person name="Johnson Q."/>
            <person name="Joshi V."/>
            <person name="Kalu J.B."/>
            <person name="Kam C."/>
            <person name="Kashfia A."/>
            <person name="Keebler J."/>
            <person name="Kisamo H."/>
            <person name="Kovar C.L."/>
            <person name="Lago L.A."/>
            <person name="Lai C.-Y."/>
            <person name="Laidlaw J."/>
            <person name="Lara F."/>
            <person name="Le T.-K."/>
            <person name="Lee S.L."/>
            <person name="Legall F.H."/>
            <person name="Lemon S.J."/>
            <person name="Lewis L.R."/>
            <person name="Li B."/>
            <person name="Liu Y."/>
            <person name="Liu Y.-S."/>
            <person name="Lopez J."/>
            <person name="Lozado R.J."/>
            <person name="Lu J."/>
            <person name="Madu R.C."/>
            <person name="Maheshwari M."/>
            <person name="Maheshwari R."/>
            <person name="Malloy K."/>
            <person name="Martinez E."/>
            <person name="Mathew T."/>
            <person name="Mercado I.C."/>
            <person name="Mercado C."/>
            <person name="Meyer B."/>
            <person name="Montgomery K."/>
            <person name="Morgan M.B."/>
            <person name="Munidasa M."/>
            <person name="Nazareth L.V."/>
            <person name="Nelson J."/>
            <person name="Ng B.M."/>
            <person name="Nguyen N.B."/>
            <person name="Nguyen P.Q."/>
            <person name="Nguyen T."/>
            <person name="Obregon M."/>
            <person name="Okwuonu G.O."/>
            <person name="Onwere C.G."/>
            <person name="Orozco G."/>
            <person name="Parra A."/>
            <person name="Patel S."/>
            <person name="Patil S."/>
            <person name="Perez A."/>
            <person name="Perez Y."/>
            <person name="Pham C."/>
            <person name="Primus E.L."/>
            <person name="Pu L.-L."/>
            <person name="Puazo M."/>
            <person name="Qin X."/>
            <person name="Quiroz J.B."/>
            <person name="Reese J."/>
            <person name="Richards S."/>
            <person name="Rives C.M."/>
            <person name="Robberts R."/>
            <person name="Ruiz S.J."/>
            <person name="Ruiz M.J."/>
            <person name="Santibanez J."/>
            <person name="Schneider B.W."/>
            <person name="Sisson I."/>
            <person name="Smith M."/>
            <person name="Sodergren E."/>
            <person name="Song X.-Z."/>
            <person name="Song B.B."/>
            <person name="Summersgill H."/>
            <person name="Thelus R."/>
            <person name="Thornton R.D."/>
            <person name="Trejos Z.Y."/>
            <person name="Usmani K."/>
            <person name="Vattathil S."/>
            <person name="Villasana D."/>
            <person name="Walker D.L."/>
            <person name="Wang S."/>
            <person name="Wang K."/>
            <person name="White C.S."/>
            <person name="Williams A.C."/>
            <person name="Williamson J."/>
            <person name="Wilson K."/>
            <person name="Woghiren I.O."/>
            <person name="Woodworth J.R."/>
            <person name="Worley K.C."/>
            <person name="Wright R.A."/>
            <person name="Wu W."/>
            <person name="Young L."/>
            <person name="Zhang L."/>
            <person name="Zhang J."/>
            <person name="Zhu Y."/>
            <person name="Muzny D.M."/>
            <person name="Weinstock G."/>
            <person name="Gibbs R.A."/>
        </authorList>
    </citation>
    <scope>NUCLEOTIDE SEQUENCE [LARGE SCALE GENOMIC DNA]</scope>
    <source>
        <strain evidence="2">LSR1</strain>
    </source>
</reference>
<dbReference type="EnsemblMetazoa" id="XM_008180972.3">
    <property type="protein sequence ID" value="XP_008179194.1"/>
    <property type="gene ID" value="LOC100162271"/>
</dbReference>
<dbReference type="GO" id="GO:1904262">
    <property type="term" value="P:negative regulation of TORC1 signaling"/>
    <property type="evidence" value="ECO:0007669"/>
    <property type="project" value="TreeGrafter"/>
</dbReference>
<dbReference type="Proteomes" id="UP000007819">
    <property type="component" value="Chromosome A2"/>
</dbReference>
<dbReference type="GeneID" id="100162271"/>
<organism evidence="1 2">
    <name type="scientific">Acyrthosiphon pisum</name>
    <name type="common">Pea aphid</name>
    <dbReference type="NCBI Taxonomy" id="7029"/>
    <lineage>
        <taxon>Eukaryota</taxon>
        <taxon>Metazoa</taxon>
        <taxon>Ecdysozoa</taxon>
        <taxon>Arthropoda</taxon>
        <taxon>Hexapoda</taxon>
        <taxon>Insecta</taxon>
        <taxon>Pterygota</taxon>
        <taxon>Neoptera</taxon>
        <taxon>Paraneoptera</taxon>
        <taxon>Hemiptera</taxon>
        <taxon>Sternorrhyncha</taxon>
        <taxon>Aphidomorpha</taxon>
        <taxon>Aphidoidea</taxon>
        <taxon>Aphididae</taxon>
        <taxon>Macrosiphini</taxon>
        <taxon>Acyrthosiphon</taxon>
    </lineage>
</organism>
<dbReference type="Pfam" id="PF09404">
    <property type="entry name" value="C12orf66_like"/>
    <property type="match status" value="1"/>
</dbReference>
<protein>
    <submittedName>
        <fullName evidence="1">Uncharacterized protein</fullName>
    </submittedName>
</protein>
<dbReference type="RefSeq" id="XP_008179194.1">
    <property type="nucleotide sequence ID" value="XM_008180972.2"/>
</dbReference>
<dbReference type="AlphaFoldDB" id="A0A8R2B1K2"/>
<dbReference type="OrthoDB" id="18134at2759"/>
<dbReference type="PANTHER" id="PTHR31581:SF1">
    <property type="entry name" value="KICSTOR SUBUNIT 2"/>
    <property type="match status" value="1"/>
</dbReference>
<dbReference type="KEGG" id="api:100162271"/>
<dbReference type="GO" id="GO:0034198">
    <property type="term" value="P:cellular response to amino acid starvation"/>
    <property type="evidence" value="ECO:0007669"/>
    <property type="project" value="TreeGrafter"/>
</dbReference>
<evidence type="ECO:0000313" key="1">
    <source>
        <dbReference type="EnsemblMetazoa" id="XP_008179194.1"/>
    </source>
</evidence>
<dbReference type="OMA" id="WINFSEL"/>
<dbReference type="InterPro" id="IPR038060">
    <property type="entry name" value="C12orf66-like_central_sf"/>
</dbReference>
<dbReference type="InterPro" id="IPR018544">
    <property type="entry name" value="KICS_2"/>
</dbReference>
<dbReference type="SUPFAM" id="SSF160651">
    <property type="entry name" value="FLJ32549 C-terminal domain-like"/>
    <property type="match status" value="1"/>
</dbReference>
<name>A0A8R2B1K2_ACYPI</name>
<reference evidence="1" key="2">
    <citation type="submission" date="2022-06" db="UniProtKB">
        <authorList>
            <consortium name="EnsemblMetazoa"/>
        </authorList>
    </citation>
    <scope>IDENTIFICATION</scope>
</reference>
<evidence type="ECO:0000313" key="2">
    <source>
        <dbReference type="Proteomes" id="UP000007819"/>
    </source>
</evidence>